<gene>
    <name evidence="3" type="ORF">MENT_LOCUS37341</name>
</gene>
<evidence type="ECO:0000256" key="2">
    <source>
        <dbReference type="SAM" id="Phobius"/>
    </source>
</evidence>
<dbReference type="EMBL" id="CAJEWN010000523">
    <property type="protein sequence ID" value="CAD2184952.1"/>
    <property type="molecule type" value="Genomic_DNA"/>
</dbReference>
<feature type="compositionally biased region" description="Basic residues" evidence="1">
    <location>
        <begin position="164"/>
        <end position="176"/>
    </location>
</feature>
<evidence type="ECO:0000256" key="1">
    <source>
        <dbReference type="SAM" id="MobiDB-lite"/>
    </source>
</evidence>
<accession>A0A6V7WD72</accession>
<keyword evidence="2" id="KW-1133">Transmembrane helix</keyword>
<feature type="region of interest" description="Disordered" evidence="1">
    <location>
        <begin position="1"/>
        <end position="39"/>
    </location>
</feature>
<feature type="region of interest" description="Disordered" evidence="1">
    <location>
        <begin position="99"/>
        <end position="186"/>
    </location>
</feature>
<keyword evidence="2" id="KW-0812">Transmembrane</keyword>
<feature type="transmembrane region" description="Helical" evidence="2">
    <location>
        <begin position="59"/>
        <end position="80"/>
    </location>
</feature>
<keyword evidence="2" id="KW-0472">Membrane</keyword>
<proteinExistence type="predicted"/>
<evidence type="ECO:0000313" key="3">
    <source>
        <dbReference type="EMBL" id="CAD2184952.1"/>
    </source>
</evidence>
<comment type="caution">
    <text evidence="3">The sequence shown here is derived from an EMBL/GenBank/DDBJ whole genome shotgun (WGS) entry which is preliminary data.</text>
</comment>
<organism evidence="3 4">
    <name type="scientific">Meloidogyne enterolobii</name>
    <name type="common">Root-knot nematode worm</name>
    <name type="synonym">Meloidogyne mayaguensis</name>
    <dbReference type="NCBI Taxonomy" id="390850"/>
    <lineage>
        <taxon>Eukaryota</taxon>
        <taxon>Metazoa</taxon>
        <taxon>Ecdysozoa</taxon>
        <taxon>Nematoda</taxon>
        <taxon>Chromadorea</taxon>
        <taxon>Rhabditida</taxon>
        <taxon>Tylenchina</taxon>
        <taxon>Tylenchomorpha</taxon>
        <taxon>Tylenchoidea</taxon>
        <taxon>Meloidogynidae</taxon>
        <taxon>Meloidogyninae</taxon>
        <taxon>Meloidogyne</taxon>
    </lineage>
</organism>
<protein>
    <submittedName>
        <fullName evidence="3">Uncharacterized protein</fullName>
    </submittedName>
</protein>
<name>A0A6V7WD72_MELEN</name>
<reference evidence="3 4" key="1">
    <citation type="submission" date="2020-08" db="EMBL/GenBank/DDBJ databases">
        <authorList>
            <person name="Koutsovoulos G."/>
            <person name="Danchin GJ E."/>
        </authorList>
    </citation>
    <scope>NUCLEOTIDE SEQUENCE [LARGE SCALE GENOMIC DNA]</scope>
</reference>
<dbReference type="Proteomes" id="UP000580250">
    <property type="component" value="Unassembled WGS sequence"/>
</dbReference>
<evidence type="ECO:0000313" key="4">
    <source>
        <dbReference type="Proteomes" id="UP000580250"/>
    </source>
</evidence>
<dbReference type="AlphaFoldDB" id="A0A6V7WD72"/>
<feature type="compositionally biased region" description="Low complexity" evidence="1">
    <location>
        <begin position="8"/>
        <end position="38"/>
    </location>
</feature>
<sequence length="186" mass="20591">MPDQANVTSTEQIRTTSTTTTTTTTTTEPPTTTVEMTTGNGDGIESFLEEFVSSDMGKASMAIMAVFVLVVVLFFVWRCFCRKKQKPKRAIKYNAAGSTYHYKPPKAKPQKTQPSADVYNKNNASKTDMDGSSKIDFPLTKYSSLPPSLLTDSDREKSAIKSTINKKSKMRPPVNKRNKESSLSIL</sequence>